<accession>A0ABD0XML7</accession>
<dbReference type="AlphaFoldDB" id="A0ABD0XML7"/>
<evidence type="ECO:0000313" key="2">
    <source>
        <dbReference type="Proteomes" id="UP001557470"/>
    </source>
</evidence>
<dbReference type="Proteomes" id="UP001557470">
    <property type="component" value="Unassembled WGS sequence"/>
</dbReference>
<comment type="caution">
    <text evidence="1">The sequence shown here is derived from an EMBL/GenBank/DDBJ whole genome shotgun (WGS) entry which is preliminary data.</text>
</comment>
<protein>
    <recommendedName>
        <fullName evidence="3">Ycf15</fullName>
    </recommendedName>
</protein>
<dbReference type="EMBL" id="JAGEUA010000003">
    <property type="protein sequence ID" value="KAL0993461.1"/>
    <property type="molecule type" value="Genomic_DNA"/>
</dbReference>
<gene>
    <name evidence="1" type="ORF">UPYG_G00108270</name>
</gene>
<sequence length="99" mass="11814">MKDLSTANTCNKHHKLSVQYITPSRPPSIHILRKESKFRESRIRCLLVDSQAFLWKGQPSYLLESILIQQKWMFWRGYPAVSHSLLKLESIYFDFWNKT</sequence>
<evidence type="ECO:0008006" key="3">
    <source>
        <dbReference type="Google" id="ProtNLM"/>
    </source>
</evidence>
<keyword evidence="2" id="KW-1185">Reference proteome</keyword>
<proteinExistence type="predicted"/>
<name>A0ABD0XML7_UMBPY</name>
<reference evidence="1 2" key="1">
    <citation type="submission" date="2024-06" db="EMBL/GenBank/DDBJ databases">
        <authorList>
            <person name="Pan Q."/>
            <person name="Wen M."/>
            <person name="Jouanno E."/>
            <person name="Zahm M."/>
            <person name="Klopp C."/>
            <person name="Cabau C."/>
            <person name="Louis A."/>
            <person name="Berthelot C."/>
            <person name="Parey E."/>
            <person name="Roest Crollius H."/>
            <person name="Montfort J."/>
            <person name="Robinson-Rechavi M."/>
            <person name="Bouchez O."/>
            <person name="Lampietro C."/>
            <person name="Lopez Roques C."/>
            <person name="Donnadieu C."/>
            <person name="Postlethwait J."/>
            <person name="Bobe J."/>
            <person name="Verreycken H."/>
            <person name="Guiguen Y."/>
        </authorList>
    </citation>
    <scope>NUCLEOTIDE SEQUENCE [LARGE SCALE GENOMIC DNA]</scope>
    <source>
        <strain evidence="1">Up_M1</strain>
        <tissue evidence="1">Testis</tissue>
    </source>
</reference>
<organism evidence="1 2">
    <name type="scientific">Umbra pygmaea</name>
    <name type="common">Eastern mudminnow</name>
    <dbReference type="NCBI Taxonomy" id="75934"/>
    <lineage>
        <taxon>Eukaryota</taxon>
        <taxon>Metazoa</taxon>
        <taxon>Chordata</taxon>
        <taxon>Craniata</taxon>
        <taxon>Vertebrata</taxon>
        <taxon>Euteleostomi</taxon>
        <taxon>Actinopterygii</taxon>
        <taxon>Neopterygii</taxon>
        <taxon>Teleostei</taxon>
        <taxon>Protacanthopterygii</taxon>
        <taxon>Esociformes</taxon>
        <taxon>Umbridae</taxon>
        <taxon>Umbra</taxon>
    </lineage>
</organism>
<evidence type="ECO:0000313" key="1">
    <source>
        <dbReference type="EMBL" id="KAL0993461.1"/>
    </source>
</evidence>